<name>A0AA89BPJ2_PINIB</name>
<evidence type="ECO:0000313" key="1">
    <source>
        <dbReference type="EMBL" id="KAK3089246.1"/>
    </source>
</evidence>
<accession>A0AA89BPJ2</accession>
<dbReference type="EMBL" id="VSWD01000010">
    <property type="protein sequence ID" value="KAK3089246.1"/>
    <property type="molecule type" value="Genomic_DNA"/>
</dbReference>
<protein>
    <submittedName>
        <fullName evidence="1">Uncharacterized protein</fullName>
    </submittedName>
</protein>
<keyword evidence="2" id="KW-1185">Reference proteome</keyword>
<reference evidence="1" key="1">
    <citation type="submission" date="2019-08" db="EMBL/GenBank/DDBJ databases">
        <title>The improved chromosome-level genome for the pearl oyster Pinctada fucata martensii using PacBio sequencing and Hi-C.</title>
        <authorList>
            <person name="Zheng Z."/>
        </authorList>
    </citation>
    <scope>NUCLEOTIDE SEQUENCE</scope>
    <source>
        <strain evidence="1">ZZ-2019</strain>
        <tissue evidence="1">Adductor muscle</tissue>
    </source>
</reference>
<organism evidence="1 2">
    <name type="scientific">Pinctada imbricata</name>
    <name type="common">Atlantic pearl-oyster</name>
    <name type="synonym">Pinctada martensii</name>
    <dbReference type="NCBI Taxonomy" id="66713"/>
    <lineage>
        <taxon>Eukaryota</taxon>
        <taxon>Metazoa</taxon>
        <taxon>Spiralia</taxon>
        <taxon>Lophotrochozoa</taxon>
        <taxon>Mollusca</taxon>
        <taxon>Bivalvia</taxon>
        <taxon>Autobranchia</taxon>
        <taxon>Pteriomorphia</taxon>
        <taxon>Pterioida</taxon>
        <taxon>Pterioidea</taxon>
        <taxon>Pteriidae</taxon>
        <taxon>Pinctada</taxon>
    </lineage>
</organism>
<comment type="caution">
    <text evidence="1">The sequence shown here is derived from an EMBL/GenBank/DDBJ whole genome shotgun (WGS) entry which is preliminary data.</text>
</comment>
<gene>
    <name evidence="1" type="ORF">FSP39_002074</name>
</gene>
<dbReference type="PANTHER" id="PTHR34204">
    <property type="entry name" value="RNA-BINDING ASCH DOMAIN PROTEIN"/>
    <property type="match status" value="1"/>
</dbReference>
<evidence type="ECO:0000313" key="2">
    <source>
        <dbReference type="Proteomes" id="UP001186944"/>
    </source>
</evidence>
<sequence length="284" mass="32865">MGASSSDVAFNIVLIWKELYYEQFELVAVLEDELTREDRFLEEVDVKTLLKDDGTNKEPRKTIFGYPSYPLYREIGNMLQIWMDQKYCPVLDLPKYDLLDEKVYVESRAATFNVITPLLEGLKTLWELWGEEEIKFRIRDILLKLGKRGLLDMLGVRKTVGTKELWPPSRTEIENSFIQRHSPSAEISVGARALAKHFHRDSSSSWWGVSTGTEKAKNEHALSLMNKILNNATWINIHWLPQDIYIVEARQEEGYGARWTADGSSFRGFLEPQMVDGHNVGWKH</sequence>
<proteinExistence type="predicted"/>
<dbReference type="Proteomes" id="UP001186944">
    <property type="component" value="Unassembled WGS sequence"/>
</dbReference>
<dbReference type="PANTHER" id="PTHR34204:SF2">
    <property type="entry name" value="RNA-BINDING ASCH DOMAIN PROTEIN"/>
    <property type="match status" value="1"/>
</dbReference>
<dbReference type="AlphaFoldDB" id="A0AA89BPJ2"/>